<gene>
    <name evidence="1" type="ORF">CU669_16590</name>
</gene>
<dbReference type="EMBL" id="PGTO01000017">
    <property type="protein sequence ID" value="RAU20712.1"/>
    <property type="molecule type" value="Genomic_DNA"/>
</dbReference>
<sequence>MNDDTDPEAEEFFADTVGETSERDVWAGANLLIENYGHDAPLFAAMRADDWLARGDIAQYRLSKRILTAVDELLMMAPPAGTRPC</sequence>
<protein>
    <submittedName>
        <fullName evidence="1">Uncharacterized protein</fullName>
    </submittedName>
</protein>
<reference evidence="1 2" key="1">
    <citation type="submission" date="2017-11" db="EMBL/GenBank/DDBJ databases">
        <title>Draft genome sequence of magnetotactic bacterium Magnetospirillum kuznetsovii LBB-42.</title>
        <authorList>
            <person name="Grouzdev D.S."/>
            <person name="Rysina M.S."/>
            <person name="Baslerov R.V."/>
            <person name="Koziaeva V."/>
        </authorList>
    </citation>
    <scope>NUCLEOTIDE SEQUENCE [LARGE SCALE GENOMIC DNA]</scope>
    <source>
        <strain evidence="1 2">LBB-42</strain>
    </source>
</reference>
<dbReference type="OrthoDB" id="7363783at2"/>
<name>A0A364NUI4_9PROT</name>
<dbReference type="Proteomes" id="UP000251075">
    <property type="component" value="Unassembled WGS sequence"/>
</dbReference>
<accession>A0A364NUI4</accession>
<keyword evidence="2" id="KW-1185">Reference proteome</keyword>
<organism evidence="1 2">
    <name type="scientific">Paramagnetospirillum kuznetsovii</name>
    <dbReference type="NCBI Taxonomy" id="2053833"/>
    <lineage>
        <taxon>Bacteria</taxon>
        <taxon>Pseudomonadati</taxon>
        <taxon>Pseudomonadota</taxon>
        <taxon>Alphaproteobacteria</taxon>
        <taxon>Rhodospirillales</taxon>
        <taxon>Magnetospirillaceae</taxon>
        <taxon>Paramagnetospirillum</taxon>
    </lineage>
</organism>
<proteinExistence type="predicted"/>
<evidence type="ECO:0000313" key="2">
    <source>
        <dbReference type="Proteomes" id="UP000251075"/>
    </source>
</evidence>
<evidence type="ECO:0000313" key="1">
    <source>
        <dbReference type="EMBL" id="RAU20712.1"/>
    </source>
</evidence>
<dbReference type="RefSeq" id="WP_112146718.1">
    <property type="nucleotide sequence ID" value="NZ_PGTO01000017.1"/>
</dbReference>
<comment type="caution">
    <text evidence="1">The sequence shown here is derived from an EMBL/GenBank/DDBJ whole genome shotgun (WGS) entry which is preliminary data.</text>
</comment>
<dbReference type="AlphaFoldDB" id="A0A364NUI4"/>